<name>A0ABN7J4W0_9BASI</name>
<feature type="compositionally biased region" description="Polar residues" evidence="4">
    <location>
        <begin position="11"/>
        <end position="22"/>
    </location>
</feature>
<sequence length="83" mass="8746">QKHGQPGLVINTGSKQGITTPPGSGAAYNVSKAAVKTYTEQLAHELRQDKNSQIDVKLLIPGWVHTGLTGAKDGKPKPDGAWS</sequence>
<comment type="similarity">
    <text evidence="1">Belongs to the short-chain dehydrogenases/reductases (SDR) family.</text>
</comment>
<dbReference type="InterPro" id="IPR036291">
    <property type="entry name" value="NAD(P)-bd_dom_sf"/>
</dbReference>
<dbReference type="Gene3D" id="3.40.50.720">
    <property type="entry name" value="NAD(P)-binding Rossmann-like Domain"/>
    <property type="match status" value="1"/>
</dbReference>
<gene>
    <name evidence="5" type="ORF">JKIAZH3_G861</name>
</gene>
<evidence type="ECO:0000313" key="6">
    <source>
        <dbReference type="Proteomes" id="UP000836402"/>
    </source>
</evidence>
<dbReference type="PANTHER" id="PTHR43008:SF7">
    <property type="entry name" value="SHORT CHAIN DEHYDROGENASE_REDUCTASE (AFU_ORTHOLOGUE AFUA_2G00830)"/>
    <property type="match status" value="1"/>
</dbReference>
<protein>
    <recommendedName>
        <fullName evidence="7">Short-chain dehydrogenase/reductase</fullName>
    </recommendedName>
</protein>
<evidence type="ECO:0000256" key="4">
    <source>
        <dbReference type="SAM" id="MobiDB-lite"/>
    </source>
</evidence>
<feature type="non-terminal residue" evidence="5">
    <location>
        <position position="1"/>
    </location>
</feature>
<dbReference type="InterPro" id="IPR020904">
    <property type="entry name" value="Sc_DH/Rdtase_CS"/>
</dbReference>
<reference evidence="5" key="1">
    <citation type="submission" date="2020-10" db="EMBL/GenBank/DDBJ databases">
        <authorList>
            <person name="Sedaghatjoo S."/>
        </authorList>
    </citation>
    <scope>NUCLEOTIDE SEQUENCE</scope>
    <source>
        <strain evidence="5">AZH3</strain>
    </source>
</reference>
<dbReference type="PROSITE" id="PS00061">
    <property type="entry name" value="ADH_SHORT"/>
    <property type="match status" value="1"/>
</dbReference>
<keyword evidence="3" id="KW-0560">Oxidoreductase</keyword>
<dbReference type="EMBL" id="CAJHJG010005260">
    <property type="protein sequence ID" value="CAD6948769.1"/>
    <property type="molecule type" value="Genomic_DNA"/>
</dbReference>
<evidence type="ECO:0000256" key="3">
    <source>
        <dbReference type="ARBA" id="ARBA00023002"/>
    </source>
</evidence>
<dbReference type="Proteomes" id="UP000836402">
    <property type="component" value="Unassembled WGS sequence"/>
</dbReference>
<proteinExistence type="inferred from homology"/>
<organism evidence="5 6">
    <name type="scientific">Tilletia caries</name>
    <name type="common">wheat bunt fungus</name>
    <dbReference type="NCBI Taxonomy" id="13290"/>
    <lineage>
        <taxon>Eukaryota</taxon>
        <taxon>Fungi</taxon>
        <taxon>Dikarya</taxon>
        <taxon>Basidiomycota</taxon>
        <taxon>Ustilaginomycotina</taxon>
        <taxon>Exobasidiomycetes</taxon>
        <taxon>Tilletiales</taxon>
        <taxon>Tilletiaceae</taxon>
        <taxon>Tilletia</taxon>
    </lineage>
</organism>
<evidence type="ECO:0000256" key="2">
    <source>
        <dbReference type="ARBA" id="ARBA00022857"/>
    </source>
</evidence>
<feature type="region of interest" description="Disordered" evidence="4">
    <location>
        <begin position="1"/>
        <end position="25"/>
    </location>
</feature>
<evidence type="ECO:0000313" key="5">
    <source>
        <dbReference type="EMBL" id="CAD6948769.1"/>
    </source>
</evidence>
<keyword evidence="6" id="KW-1185">Reference proteome</keyword>
<dbReference type="SUPFAM" id="SSF51735">
    <property type="entry name" value="NAD(P)-binding Rossmann-fold domains"/>
    <property type="match status" value="1"/>
</dbReference>
<feature type="non-terminal residue" evidence="5">
    <location>
        <position position="83"/>
    </location>
</feature>
<evidence type="ECO:0008006" key="7">
    <source>
        <dbReference type="Google" id="ProtNLM"/>
    </source>
</evidence>
<comment type="caution">
    <text evidence="5">The sequence shown here is derived from an EMBL/GenBank/DDBJ whole genome shotgun (WGS) entry which is preliminary data.</text>
</comment>
<dbReference type="InterPro" id="IPR002347">
    <property type="entry name" value="SDR_fam"/>
</dbReference>
<dbReference type="PRINTS" id="PR00081">
    <property type="entry name" value="GDHRDH"/>
</dbReference>
<dbReference type="Pfam" id="PF00106">
    <property type="entry name" value="adh_short"/>
    <property type="match status" value="1"/>
</dbReference>
<keyword evidence="2" id="KW-0521">NADP</keyword>
<evidence type="ECO:0000256" key="1">
    <source>
        <dbReference type="ARBA" id="ARBA00006484"/>
    </source>
</evidence>
<dbReference type="PANTHER" id="PTHR43008">
    <property type="entry name" value="BENZIL REDUCTASE"/>
    <property type="match status" value="1"/>
</dbReference>
<accession>A0ABN7J4W0</accession>